<dbReference type="PANTHER" id="PTHR43308:SF5">
    <property type="entry name" value="S-LAYER PROTEIN _ PEPTIDOGLYCAN ENDO-BETA-N-ACETYLGLUCOSAMINIDASE"/>
    <property type="match status" value="1"/>
</dbReference>
<dbReference type="PROSITE" id="PS51272">
    <property type="entry name" value="SLH"/>
    <property type="match status" value="3"/>
</dbReference>
<dbReference type="InterPro" id="IPR008964">
    <property type="entry name" value="Invasin/intimin_cell_adhesion"/>
</dbReference>
<accession>A0A3B0B1X1</accession>
<proteinExistence type="inferred from homology"/>
<comment type="similarity">
    <text evidence="1">Belongs to the intimin/invasin family.</text>
</comment>
<dbReference type="InterPro" id="IPR013535">
    <property type="entry name" value="PUL_dom"/>
</dbReference>
<evidence type="ECO:0000313" key="7">
    <source>
        <dbReference type="Proteomes" id="UP000282311"/>
    </source>
</evidence>
<name>A0A3B0B1X1_9BACL</name>
<feature type="domain" description="SLH" evidence="4">
    <location>
        <begin position="1160"/>
        <end position="1223"/>
    </location>
</feature>
<feature type="domain" description="Big-1" evidence="3">
    <location>
        <begin position="444"/>
        <end position="539"/>
    </location>
</feature>
<feature type="domain" description="Big-1" evidence="3">
    <location>
        <begin position="547"/>
        <end position="642"/>
    </location>
</feature>
<evidence type="ECO:0000259" key="4">
    <source>
        <dbReference type="PROSITE" id="PS51272"/>
    </source>
</evidence>
<dbReference type="InterPro" id="IPR025883">
    <property type="entry name" value="Cadherin-like_domain"/>
</dbReference>
<feature type="domain" description="SLH" evidence="4">
    <location>
        <begin position="1230"/>
        <end position="1288"/>
    </location>
</feature>
<dbReference type="PROSITE" id="PS51396">
    <property type="entry name" value="PUL"/>
    <property type="match status" value="1"/>
</dbReference>
<gene>
    <name evidence="6" type="ORF">D7M11_31450</name>
</gene>
<feature type="domain" description="PUL" evidence="5">
    <location>
        <begin position="21"/>
        <end position="328"/>
    </location>
</feature>
<dbReference type="Gene3D" id="2.60.40.10">
    <property type="entry name" value="Immunoglobulins"/>
    <property type="match status" value="2"/>
</dbReference>
<dbReference type="PANTHER" id="PTHR43308">
    <property type="entry name" value="OUTER MEMBRANE PROTEIN ALPHA-RELATED"/>
    <property type="match status" value="1"/>
</dbReference>
<dbReference type="Pfam" id="PF00395">
    <property type="entry name" value="SLH"/>
    <property type="match status" value="3"/>
</dbReference>
<keyword evidence="7" id="KW-1185">Reference proteome</keyword>
<dbReference type="RefSeq" id="WP_120751246.1">
    <property type="nucleotide sequence ID" value="NZ_RBAH01000034.1"/>
</dbReference>
<dbReference type="SMART" id="SM00634">
    <property type="entry name" value="BID_1"/>
    <property type="match status" value="2"/>
</dbReference>
<evidence type="ECO:0000313" key="6">
    <source>
        <dbReference type="EMBL" id="RKN66119.1"/>
    </source>
</evidence>
<organism evidence="6 7">
    <name type="scientific">Paenibacillus ginsengarvi</name>
    <dbReference type="NCBI Taxonomy" id="400777"/>
    <lineage>
        <taxon>Bacteria</taxon>
        <taxon>Bacillati</taxon>
        <taxon>Bacillota</taxon>
        <taxon>Bacilli</taxon>
        <taxon>Bacillales</taxon>
        <taxon>Paenibacillaceae</taxon>
        <taxon>Paenibacillus</taxon>
    </lineage>
</organism>
<evidence type="ECO:0000256" key="2">
    <source>
        <dbReference type="SAM" id="MobiDB-lite"/>
    </source>
</evidence>
<dbReference type="Pfam" id="PF12733">
    <property type="entry name" value="Cadherin-like"/>
    <property type="match status" value="1"/>
</dbReference>
<dbReference type="InterPro" id="IPR001119">
    <property type="entry name" value="SLH_dom"/>
</dbReference>
<evidence type="ECO:0008006" key="8">
    <source>
        <dbReference type="Google" id="ProtNLM"/>
    </source>
</evidence>
<feature type="domain" description="SLH" evidence="4">
    <location>
        <begin position="1100"/>
        <end position="1159"/>
    </location>
</feature>
<dbReference type="InterPro" id="IPR003344">
    <property type="entry name" value="Big_1_dom"/>
</dbReference>
<dbReference type="InterPro" id="IPR051465">
    <property type="entry name" value="Cell_Envelope_Struct_Comp"/>
</dbReference>
<evidence type="ECO:0000256" key="1">
    <source>
        <dbReference type="ARBA" id="ARBA00010116"/>
    </source>
</evidence>
<evidence type="ECO:0000259" key="5">
    <source>
        <dbReference type="PROSITE" id="PS51396"/>
    </source>
</evidence>
<reference evidence="6 7" key="1">
    <citation type="journal article" date="2007" name="Int. J. Syst. Evol. Microbiol.">
        <title>Paenibacillus ginsengarvi sp. nov., isolated from soil from ginseng cultivation.</title>
        <authorList>
            <person name="Yoon M.H."/>
            <person name="Ten L.N."/>
            <person name="Im W.T."/>
        </authorList>
    </citation>
    <scope>NUCLEOTIDE SEQUENCE [LARGE SCALE GENOMIC DNA]</scope>
    <source>
        <strain evidence="6 7">KCTC 13059</strain>
    </source>
</reference>
<feature type="region of interest" description="Disordered" evidence="2">
    <location>
        <begin position="832"/>
        <end position="872"/>
    </location>
</feature>
<protein>
    <recommendedName>
        <fullName evidence="8">S-layer homology domain-containing protein</fullName>
    </recommendedName>
</protein>
<dbReference type="SUPFAM" id="SSF49373">
    <property type="entry name" value="Invasin/intimin cell-adhesion fragments"/>
    <property type="match status" value="2"/>
</dbReference>
<evidence type="ECO:0000259" key="3">
    <source>
        <dbReference type="PROSITE" id="PS51127"/>
    </source>
</evidence>
<dbReference type="EMBL" id="RBAH01000034">
    <property type="protein sequence ID" value="RKN66119.1"/>
    <property type="molecule type" value="Genomic_DNA"/>
</dbReference>
<dbReference type="PROSITE" id="PS51127">
    <property type="entry name" value="BIG1"/>
    <property type="match status" value="2"/>
</dbReference>
<dbReference type="Pfam" id="PF02369">
    <property type="entry name" value="Big_1"/>
    <property type="match status" value="2"/>
</dbReference>
<sequence length="1288" mass="133170">MEAESVLADLQAAKTVTDALAALPAKATVTLADATAIASARQQYEALTAEQKALVTNLSRLMEAESVLADLQAAKTVTDALAALPAKATVTLADATAIASARQQYEALTPAHKALVTNVSRLTEAETALADLQAAKVVTDAIAALPAKATVTLADATALASARQQYEALTAEQKALVTNLSKLTDAEEALADLQAAKTVTDALSALPAKAAVTLADATAIASARQQYEALTPAQKSLVAHVSKLTEAEAALADLQTAKTVTDALAALPAKTAVTLADAVAIASARQQYEALTAEQKALVTNLSKLTDAEAALADLQAAKTLTDALAALPAKATVTLADATAIASVRQQYEALTPTQKALVTNVSKLTEAESALADLQAAKTLTDALAALPGKAAVTLADATAIASARQQYEALTPTQKALVTNVSKLTEAETALADLSVVSSAHSAVTAAPVSVVADGISSATITVTLRNAKMEPIEGKQVALTASGGRSVITAVYSTTRANGEAQFTVANTAAEQVTYGAIDITDQVAIVQKALVTFVSGSVSSTMSALSASALTVPADGTTASEITVTLMDAYRNPVTGKQVSLAASGGSSVITAVYATTNSSGQALFAVTNKAAETVLFAASDVTDRIAVERTVAVSFVYGVPPIIIMKASPEEATYGPVSVSVTAAVYGQFNAVKQIKWASGSRDIGYFAGNGTELTGGSFAVQANGTYTVYVKDAAGNENAATIEIANIVPLSRNADLQQVTVSQITLTPSFSASLQHYSASAVSGISSVTVAPTAADAFAVITVNGQALRSGQESSAITLQTGTNEIAIVVTAQDGVTSKTYTITIDKQKERSPDPAPSGGGEPTDYTPQIGGAGPTGSTATPGLNDTSIRISIDGRPVEKLVKTSRQVVGGLSLGIVRFDESLLNEALANSNTGTVIGISDIAETDGVIAEFTGDMIQKLANKQAVLELQTSIGGYELPAGELNLERLREAWGRAMPLSELLIQISAEKAPEADSDAIARFAAQNGHSIVSTPVQFKVTASYKQNSLELSRFGTFVRKFLPIPSPFGPNGVATAVVLNEDGTYRHVPTAVMRRDGRDTADIHSLTNSTYALISNRVKFNDTKDHWAEETVDDMGARLVVKGMEANRFVPDSPVTRAQFAAIVIRGLGLPEDGAGNTFNDVNESEWFSGAVGKAFEYGIVSGYEDGSFRPARTITREEAFVMIARAMKLSGLRPKTADQTGGALAAFPDRDGISAWAEAVVSEVVRANLANGSAEGLEPGRNLTRAETAVLIRRLLAEAGFI</sequence>
<dbReference type="Proteomes" id="UP000282311">
    <property type="component" value="Unassembled WGS sequence"/>
</dbReference>
<dbReference type="InterPro" id="IPR013783">
    <property type="entry name" value="Ig-like_fold"/>
</dbReference>
<comment type="caution">
    <text evidence="6">The sequence shown here is derived from an EMBL/GenBank/DDBJ whole genome shotgun (WGS) entry which is preliminary data.</text>
</comment>